<dbReference type="EMBL" id="JANBPG010000060">
    <property type="protein sequence ID" value="KAJ1900781.1"/>
    <property type="molecule type" value="Genomic_DNA"/>
</dbReference>
<gene>
    <name evidence="1" type="ORF">LPJ66_001240</name>
</gene>
<evidence type="ECO:0000313" key="2">
    <source>
        <dbReference type="Proteomes" id="UP001150581"/>
    </source>
</evidence>
<sequence length="825" mass="91631">MFGLSSVADRVSLTVVSTFMLVAVLLLSLHQFSPSSRIHNHCRALQRDGWWADKQSLLWQPNGCTLRKYSALDVQKCLAPSPAHTSTLISEHVLFIGDSSLRNKFYALANIINPDYMRTVSDTKAHSDLTVGWPAIGGAVARFIWDPYLSSNQTRKVLEGRAPVAPRVLIVGTGAWYLHNGDESGGVHEWRKTVDRLVLDIAALRDNGSVEHIYVSPISTVVPSALSTERRRTLNPDAISNMNAYMDALDLPMLMAWLRMTEGMAAETQDGLHYSKVLNNRAVGVLLNRVCNREVLAKHVRPPFLTTCCFEYPAPNGFVVLMMALTAVGLPLLIVLGRQLPAGAMPSARTLRQMLVFGGVLLLIYVCDRTPLFAKLHKSFDARVFALLIGLALAGGVATWDEDKSGGFLGRQQTDEWKGWMQIIILVYHLLNASTVAAIYNPVRVLVAMYLFMTGYGHCVFFVKKADFGIKRLTSVLLRTNVLAVALAYMMNTSYMDYYFAPLSSAWVLVVWLTMRVAPALNQTNGVWAKLLVSAALVSAVNRWHLWPFALLARLGVRWVQREWEFRFGVDIFIVYIGMATALVVVRHSTQLQQHVRWAQMQRWAMLLSAACVAWYFWFEATRKDKFVYNAWHPYVSPFVVLAFVVLRNSTETLRCHTSSLYRATGLISLELFIAQFHLFLAADTKAVLVLTHPRLWFINLAVVSVVFVGMCRLLGDASGAIVAWMMAVPSGAATAAAAASGEPTAGCADDIAMLELGPNLVTDTGDTGGDGRQTRVLSRLDRLAAKPRLIMRVGQWLRHVAVHSLGLRWALGLLALLVLNNIYD</sequence>
<keyword evidence="2" id="KW-1185">Reference proteome</keyword>
<dbReference type="Proteomes" id="UP001150581">
    <property type="component" value="Unassembled WGS sequence"/>
</dbReference>
<organism evidence="1 2">
    <name type="scientific">Kickxella alabastrina</name>
    <dbReference type="NCBI Taxonomy" id="61397"/>
    <lineage>
        <taxon>Eukaryota</taxon>
        <taxon>Fungi</taxon>
        <taxon>Fungi incertae sedis</taxon>
        <taxon>Zoopagomycota</taxon>
        <taxon>Kickxellomycotina</taxon>
        <taxon>Kickxellomycetes</taxon>
        <taxon>Kickxellales</taxon>
        <taxon>Kickxellaceae</taxon>
        <taxon>Kickxella</taxon>
    </lineage>
</organism>
<comment type="caution">
    <text evidence="1">The sequence shown here is derived from an EMBL/GenBank/DDBJ whole genome shotgun (WGS) entry which is preliminary data.</text>
</comment>
<reference evidence="1" key="1">
    <citation type="submission" date="2022-07" db="EMBL/GenBank/DDBJ databases">
        <title>Phylogenomic reconstructions and comparative analyses of Kickxellomycotina fungi.</title>
        <authorList>
            <person name="Reynolds N.K."/>
            <person name="Stajich J.E."/>
            <person name="Barry K."/>
            <person name="Grigoriev I.V."/>
            <person name="Crous P."/>
            <person name="Smith M.E."/>
        </authorList>
    </citation>
    <scope>NUCLEOTIDE SEQUENCE</scope>
    <source>
        <strain evidence="1">Benny 63K</strain>
    </source>
</reference>
<accession>A0ACC1ITU3</accession>
<evidence type="ECO:0000313" key="1">
    <source>
        <dbReference type="EMBL" id="KAJ1900781.1"/>
    </source>
</evidence>
<protein>
    <submittedName>
        <fullName evidence="1">Uncharacterized protein</fullName>
    </submittedName>
</protein>
<name>A0ACC1ITU3_9FUNG</name>
<proteinExistence type="predicted"/>